<evidence type="ECO:0000256" key="1">
    <source>
        <dbReference type="ARBA" id="ARBA00000085"/>
    </source>
</evidence>
<evidence type="ECO:0000259" key="10">
    <source>
        <dbReference type="PROSITE" id="PS50109"/>
    </source>
</evidence>
<dbReference type="GO" id="GO:0005524">
    <property type="term" value="F:ATP binding"/>
    <property type="evidence" value="ECO:0007669"/>
    <property type="project" value="UniProtKB-KW"/>
</dbReference>
<dbReference type="PANTHER" id="PTHR43065">
    <property type="entry name" value="SENSOR HISTIDINE KINASE"/>
    <property type="match status" value="1"/>
</dbReference>
<comment type="caution">
    <text evidence="11">The sequence shown here is derived from an EMBL/GenBank/DDBJ whole genome shotgun (WGS) entry which is preliminary data.</text>
</comment>
<dbReference type="Gene3D" id="3.30.565.10">
    <property type="entry name" value="Histidine kinase-like ATPase, C-terminal domain"/>
    <property type="match status" value="1"/>
</dbReference>
<protein>
    <recommendedName>
        <fullName evidence="2">histidine kinase</fullName>
        <ecNumber evidence="2">2.7.13.3</ecNumber>
    </recommendedName>
</protein>
<dbReference type="SMART" id="SM00387">
    <property type="entry name" value="HATPase_c"/>
    <property type="match status" value="1"/>
</dbReference>
<evidence type="ECO:0000256" key="8">
    <source>
        <dbReference type="ARBA" id="ARBA00023012"/>
    </source>
</evidence>
<evidence type="ECO:0000256" key="6">
    <source>
        <dbReference type="ARBA" id="ARBA00022777"/>
    </source>
</evidence>
<keyword evidence="6 11" id="KW-0418">Kinase</keyword>
<feature type="transmembrane region" description="Helical" evidence="9">
    <location>
        <begin position="70"/>
        <end position="91"/>
    </location>
</feature>
<feature type="transmembrane region" description="Helical" evidence="9">
    <location>
        <begin position="103"/>
        <end position="122"/>
    </location>
</feature>
<dbReference type="InterPro" id="IPR005467">
    <property type="entry name" value="His_kinase_dom"/>
</dbReference>
<dbReference type="InterPro" id="IPR004358">
    <property type="entry name" value="Sig_transdc_His_kin-like_C"/>
</dbReference>
<dbReference type="PANTHER" id="PTHR43065:SF10">
    <property type="entry name" value="PEROXIDE STRESS-ACTIVATED HISTIDINE KINASE MAK3"/>
    <property type="match status" value="1"/>
</dbReference>
<dbReference type="EC" id="2.7.13.3" evidence="2"/>
<dbReference type="InterPro" id="IPR036890">
    <property type="entry name" value="HATPase_C_sf"/>
</dbReference>
<keyword evidence="9" id="KW-0472">Membrane</keyword>
<organism evidence="11 12">
    <name type="scientific">Cohnella nanjingensis</name>
    <dbReference type="NCBI Taxonomy" id="1387779"/>
    <lineage>
        <taxon>Bacteria</taxon>
        <taxon>Bacillati</taxon>
        <taxon>Bacillota</taxon>
        <taxon>Bacilli</taxon>
        <taxon>Bacillales</taxon>
        <taxon>Paenibacillaceae</taxon>
        <taxon>Cohnella</taxon>
    </lineage>
</organism>
<evidence type="ECO:0000256" key="5">
    <source>
        <dbReference type="ARBA" id="ARBA00022741"/>
    </source>
</evidence>
<keyword evidence="7" id="KW-0067">ATP-binding</keyword>
<dbReference type="GO" id="GO:0004673">
    <property type="term" value="F:protein histidine kinase activity"/>
    <property type="evidence" value="ECO:0007669"/>
    <property type="project" value="UniProtKB-EC"/>
</dbReference>
<dbReference type="Proteomes" id="UP000547209">
    <property type="component" value="Unassembled WGS sequence"/>
</dbReference>
<evidence type="ECO:0000256" key="9">
    <source>
        <dbReference type="SAM" id="Phobius"/>
    </source>
</evidence>
<dbReference type="GO" id="GO:0000160">
    <property type="term" value="P:phosphorelay signal transduction system"/>
    <property type="evidence" value="ECO:0007669"/>
    <property type="project" value="UniProtKB-KW"/>
</dbReference>
<dbReference type="PROSITE" id="PS50109">
    <property type="entry name" value="HIS_KIN"/>
    <property type="match status" value="1"/>
</dbReference>
<dbReference type="CDD" id="cd00075">
    <property type="entry name" value="HATPase"/>
    <property type="match status" value="1"/>
</dbReference>
<dbReference type="SUPFAM" id="SSF55874">
    <property type="entry name" value="ATPase domain of HSP90 chaperone/DNA topoisomerase II/histidine kinase"/>
    <property type="match status" value="1"/>
</dbReference>
<dbReference type="AlphaFoldDB" id="A0A7X0RQ00"/>
<sequence length="476" mass="52917">MLFVWPALWAVALFLLVSDPRSSAIRRLSAVAFLGGTGALAAVVDGTFIPGLASEAAIARWEPTLYRVQVIASLASYYGVPYAFLLFAVAFRPAGWPRKLRRWLPAALLLPIALCLLLLPPYTERYPIAFSVVVWWAAPYILFGALHILLHRPRHAPFSPAYWIVCLAVLPPVLFLLTMNYILPSLGWLRMWVYNTWIVGLAIAIFVLGLFTYGFMGTRLLIDRRRLDSTLRAVTSGTAILNHAIKNDAGKIRLFGEKMRRYAEETGQPELAADVETVLGATRHMQEMIARVHRRTDDLALQPAEADLGELVRRTLAAFEPMLAEERIRLLCDLAEGWRCQLDAAQTGEALSNLIANAIEAMRAADRGEGVLQVRLTEGRRELTIEIRDDGPGMDKAQAARALELFYTTKRGGANFGLGLPYAYHVMRKHGGSLQIRSRKGAGTSAFLTFPKRKVQAVKAEGRPMAETERSETRHG</sequence>
<keyword evidence="9" id="KW-1133">Transmembrane helix</keyword>
<evidence type="ECO:0000313" key="11">
    <source>
        <dbReference type="EMBL" id="MBB6671435.1"/>
    </source>
</evidence>
<keyword evidence="9" id="KW-0812">Transmembrane</keyword>
<keyword evidence="12" id="KW-1185">Reference proteome</keyword>
<keyword evidence="3" id="KW-0597">Phosphoprotein</keyword>
<dbReference type="Pfam" id="PF02518">
    <property type="entry name" value="HATPase_c"/>
    <property type="match status" value="1"/>
</dbReference>
<reference evidence="11 12" key="1">
    <citation type="submission" date="2020-08" db="EMBL/GenBank/DDBJ databases">
        <title>Cohnella phylogeny.</title>
        <authorList>
            <person name="Dunlap C."/>
        </authorList>
    </citation>
    <scope>NUCLEOTIDE SEQUENCE [LARGE SCALE GENOMIC DNA]</scope>
    <source>
        <strain evidence="11 12">DSM 28246</strain>
    </source>
</reference>
<evidence type="ECO:0000313" key="12">
    <source>
        <dbReference type="Proteomes" id="UP000547209"/>
    </source>
</evidence>
<dbReference type="EMBL" id="JACJVP010000021">
    <property type="protein sequence ID" value="MBB6671435.1"/>
    <property type="molecule type" value="Genomic_DNA"/>
</dbReference>
<dbReference type="InterPro" id="IPR003594">
    <property type="entry name" value="HATPase_dom"/>
</dbReference>
<feature type="transmembrane region" description="Helical" evidence="9">
    <location>
        <begin position="162"/>
        <end position="182"/>
    </location>
</feature>
<evidence type="ECO:0000256" key="2">
    <source>
        <dbReference type="ARBA" id="ARBA00012438"/>
    </source>
</evidence>
<accession>A0A7X0RQ00</accession>
<feature type="transmembrane region" description="Helical" evidence="9">
    <location>
        <begin position="128"/>
        <end position="150"/>
    </location>
</feature>
<name>A0A7X0RQ00_9BACL</name>
<feature type="domain" description="Histidine kinase" evidence="10">
    <location>
        <begin position="240"/>
        <end position="454"/>
    </location>
</feature>
<keyword evidence="5" id="KW-0547">Nucleotide-binding</keyword>
<keyword evidence="8" id="KW-0902">Two-component regulatory system</keyword>
<dbReference type="PRINTS" id="PR00344">
    <property type="entry name" value="BCTRLSENSOR"/>
</dbReference>
<dbReference type="RefSeq" id="WP_185142919.1">
    <property type="nucleotide sequence ID" value="NZ_JACJVP010000021.1"/>
</dbReference>
<proteinExistence type="predicted"/>
<evidence type="ECO:0000256" key="3">
    <source>
        <dbReference type="ARBA" id="ARBA00022553"/>
    </source>
</evidence>
<feature type="transmembrane region" description="Helical" evidence="9">
    <location>
        <begin position="194"/>
        <end position="216"/>
    </location>
</feature>
<evidence type="ECO:0000256" key="7">
    <source>
        <dbReference type="ARBA" id="ARBA00022840"/>
    </source>
</evidence>
<comment type="catalytic activity">
    <reaction evidence="1">
        <text>ATP + protein L-histidine = ADP + protein N-phospho-L-histidine.</text>
        <dbReference type="EC" id="2.7.13.3"/>
    </reaction>
</comment>
<evidence type="ECO:0000256" key="4">
    <source>
        <dbReference type="ARBA" id="ARBA00022679"/>
    </source>
</evidence>
<keyword evidence="4" id="KW-0808">Transferase</keyword>
<gene>
    <name evidence="11" type="ORF">H7C19_12165</name>
</gene>